<name>A0AC61L273_9EURY</name>
<protein>
    <submittedName>
        <fullName evidence="1">Uncharacterized protein</fullName>
    </submittedName>
</protein>
<dbReference type="EMBL" id="PQXF01000016">
    <property type="protein sequence ID" value="PXF60463.1"/>
    <property type="molecule type" value="Genomic_DNA"/>
</dbReference>
<gene>
    <name evidence="1" type="ORF">C4B59_09320</name>
</gene>
<organism evidence="1 2">
    <name type="scientific">Candidatus Methanogaster sp</name>
    <dbReference type="NCBI Taxonomy" id="3386292"/>
    <lineage>
        <taxon>Archaea</taxon>
        <taxon>Methanobacteriati</taxon>
        <taxon>Methanobacteriota</taxon>
        <taxon>Stenosarchaea group</taxon>
        <taxon>Methanomicrobia</taxon>
        <taxon>Methanosarcinales</taxon>
        <taxon>ANME-2 cluster</taxon>
        <taxon>Candidatus Methanogasteraceae</taxon>
        <taxon>Candidatus Methanogaster</taxon>
    </lineage>
</organism>
<evidence type="ECO:0000313" key="1">
    <source>
        <dbReference type="EMBL" id="PXF60463.1"/>
    </source>
</evidence>
<accession>A0AC61L273</accession>
<proteinExistence type="predicted"/>
<comment type="caution">
    <text evidence="1">The sequence shown here is derived from an EMBL/GenBank/DDBJ whole genome shotgun (WGS) entry which is preliminary data.</text>
</comment>
<dbReference type="Proteomes" id="UP000248329">
    <property type="component" value="Unassembled WGS sequence"/>
</dbReference>
<reference evidence="1" key="1">
    <citation type="submission" date="2018-01" db="EMBL/GenBank/DDBJ databases">
        <authorList>
            <person name="Krukenberg V."/>
        </authorList>
    </citation>
    <scope>NUCLEOTIDE SEQUENCE</scope>
    <source>
        <strain evidence="1">E20ANME2</strain>
    </source>
</reference>
<sequence>MNNRTLSRLPKEERPRERLLSVGAENLSTTELLAIIISTGTHGSNVLDVAQELLSVYAGKLDLLFTADVQELSKLKGIGRAKAIQLKACFELSKRVHLSQFVKGDNYYFKSAEDIANYFMPLLRFQKQEYLMCIYLNSRGKMLKSETISMGDIEGSMFYPREVFKGAIATSAYTIALIHNHPSGDPTPSDSDIQVSKQLKEAGELLGIQMMDHIIIGDGRYSSMKERNLI</sequence>
<evidence type="ECO:0000313" key="2">
    <source>
        <dbReference type="Proteomes" id="UP000248329"/>
    </source>
</evidence>